<accession>A0AB39J574</accession>
<reference evidence="1" key="1">
    <citation type="submission" date="2024-06" db="EMBL/GenBank/DDBJ databases">
        <authorList>
            <person name="Atkinson C."/>
            <person name="McLean J."/>
            <person name="Gallagher L."/>
            <person name="Bor B."/>
            <person name="Mougous J."/>
        </authorList>
    </citation>
    <scope>NUCLEOTIDE SEQUENCE</scope>
    <source>
        <strain evidence="1">TM7-074</strain>
    </source>
</reference>
<gene>
    <name evidence="1" type="ORF">TM074_02610</name>
</gene>
<organism evidence="1">
    <name type="scientific">Candidatus Nanosynbacter sp. TM7-074</name>
    <dbReference type="NCBI Taxonomy" id="3158573"/>
    <lineage>
        <taxon>Bacteria</taxon>
        <taxon>Candidatus Saccharimonadota</taxon>
        <taxon>Candidatus Saccharimonadia</taxon>
        <taxon>Candidatus Nanosynbacterales</taxon>
        <taxon>Candidatus Nanosynbacteraceae</taxon>
        <taxon>Candidatus Nanosynbacter</taxon>
    </lineage>
</organism>
<evidence type="ECO:0000313" key="1">
    <source>
        <dbReference type="EMBL" id="XDN89578.1"/>
    </source>
</evidence>
<dbReference type="EMBL" id="CP158487">
    <property type="protein sequence ID" value="XDN89578.1"/>
    <property type="molecule type" value="Genomic_DNA"/>
</dbReference>
<name>A0AB39J574_9BACT</name>
<dbReference type="RefSeq" id="WP_369000156.1">
    <property type="nucleotide sequence ID" value="NZ_CP158487.1"/>
</dbReference>
<proteinExistence type="predicted"/>
<protein>
    <submittedName>
        <fullName evidence="1">Uncharacterized protein</fullName>
    </submittedName>
</protein>
<sequence>MKNKNDRRIILHDVVAYFDGEQLKLFISDQTGVFINEPRGEGTSMNQVVSMEDSGGLTIAEEFALRHDGAEINPSHFQHWQKFGNWLTNEASIF</sequence>
<dbReference type="AlphaFoldDB" id="A0AB39J574"/>